<dbReference type="AlphaFoldDB" id="A0A537J8V9"/>
<comment type="similarity">
    <text evidence="1">Belongs to the Iojap/RsfS family.</text>
</comment>
<dbReference type="PANTHER" id="PTHR21043:SF0">
    <property type="entry name" value="MITOCHONDRIAL ASSEMBLY OF RIBOSOMAL LARGE SUBUNIT PROTEIN 1"/>
    <property type="match status" value="1"/>
</dbReference>
<feature type="non-terminal residue" evidence="2">
    <location>
        <position position="113"/>
    </location>
</feature>
<evidence type="ECO:0000256" key="1">
    <source>
        <dbReference type="ARBA" id="ARBA00010574"/>
    </source>
</evidence>
<dbReference type="InterPro" id="IPR004394">
    <property type="entry name" value="Iojap/RsfS/C7orf30"/>
</dbReference>
<dbReference type="EMBL" id="VBAO01000248">
    <property type="protein sequence ID" value="TMI79989.1"/>
    <property type="molecule type" value="Genomic_DNA"/>
</dbReference>
<dbReference type="Pfam" id="PF02410">
    <property type="entry name" value="RsfS"/>
    <property type="match status" value="1"/>
</dbReference>
<evidence type="ECO:0000313" key="3">
    <source>
        <dbReference type="Proteomes" id="UP000320048"/>
    </source>
</evidence>
<dbReference type="SUPFAM" id="SSF81301">
    <property type="entry name" value="Nucleotidyltransferase"/>
    <property type="match status" value="1"/>
</dbReference>
<dbReference type="InterPro" id="IPR043519">
    <property type="entry name" value="NT_sf"/>
</dbReference>
<organism evidence="2 3">
    <name type="scientific">Candidatus Segetimicrobium genomatis</name>
    <dbReference type="NCBI Taxonomy" id="2569760"/>
    <lineage>
        <taxon>Bacteria</taxon>
        <taxon>Bacillati</taxon>
        <taxon>Candidatus Sysuimicrobiota</taxon>
        <taxon>Candidatus Sysuimicrobiia</taxon>
        <taxon>Candidatus Sysuimicrobiales</taxon>
        <taxon>Candidatus Segetimicrobiaceae</taxon>
        <taxon>Candidatus Segetimicrobium</taxon>
    </lineage>
</organism>
<sequence length="113" mass="12576">MVEARGKALLAAAAAEAKLAERVTVLDVQEHTPVTDFFVIASGTNRIQIKSITEAVEDALREVGERPGRAEGRDGDRWVLLDFGDVVVYVFAPFERAYYDLERLWGDAPIVER</sequence>
<dbReference type="Gene3D" id="3.30.460.10">
    <property type="entry name" value="Beta Polymerase, domain 2"/>
    <property type="match status" value="1"/>
</dbReference>
<accession>A0A537J8V9</accession>
<dbReference type="Proteomes" id="UP000320048">
    <property type="component" value="Unassembled WGS sequence"/>
</dbReference>
<dbReference type="NCBIfam" id="TIGR00090">
    <property type="entry name" value="rsfS_iojap_ybeB"/>
    <property type="match status" value="1"/>
</dbReference>
<comment type="caution">
    <text evidence="2">The sequence shown here is derived from an EMBL/GenBank/DDBJ whole genome shotgun (WGS) entry which is preliminary data.</text>
</comment>
<gene>
    <name evidence="2" type="primary">rsfS</name>
    <name evidence="2" type="ORF">E6H04_09470</name>
</gene>
<dbReference type="PANTHER" id="PTHR21043">
    <property type="entry name" value="IOJAP SUPERFAMILY ORTHOLOG"/>
    <property type="match status" value="1"/>
</dbReference>
<dbReference type="GO" id="GO:0017148">
    <property type="term" value="P:negative regulation of translation"/>
    <property type="evidence" value="ECO:0007669"/>
    <property type="project" value="TreeGrafter"/>
</dbReference>
<dbReference type="GO" id="GO:0090071">
    <property type="term" value="P:negative regulation of ribosome biogenesis"/>
    <property type="evidence" value="ECO:0007669"/>
    <property type="project" value="TreeGrafter"/>
</dbReference>
<name>A0A537J8V9_9BACT</name>
<dbReference type="GO" id="GO:0043023">
    <property type="term" value="F:ribosomal large subunit binding"/>
    <property type="evidence" value="ECO:0007669"/>
    <property type="project" value="TreeGrafter"/>
</dbReference>
<evidence type="ECO:0000313" key="2">
    <source>
        <dbReference type="EMBL" id="TMI79989.1"/>
    </source>
</evidence>
<dbReference type="HAMAP" id="MF_01477">
    <property type="entry name" value="Iojap_RsfS"/>
    <property type="match status" value="1"/>
</dbReference>
<reference evidence="2 3" key="1">
    <citation type="journal article" date="2019" name="Nat. Microbiol.">
        <title>Mediterranean grassland soil C-N compound turnover is dependent on rainfall and depth, and is mediated by genomically divergent microorganisms.</title>
        <authorList>
            <person name="Diamond S."/>
            <person name="Andeer P.F."/>
            <person name="Li Z."/>
            <person name="Crits-Christoph A."/>
            <person name="Burstein D."/>
            <person name="Anantharaman K."/>
            <person name="Lane K.R."/>
            <person name="Thomas B.C."/>
            <person name="Pan C."/>
            <person name="Northen T.R."/>
            <person name="Banfield J.F."/>
        </authorList>
    </citation>
    <scope>NUCLEOTIDE SEQUENCE [LARGE SCALE GENOMIC DNA]</scope>
    <source>
        <strain evidence="2">NP_7</strain>
    </source>
</reference>
<protein>
    <submittedName>
        <fullName evidence="2">Ribosome silencing factor</fullName>
    </submittedName>
</protein>
<proteinExistence type="inferred from homology"/>